<dbReference type="PANTHER" id="PTHR32251:SF17">
    <property type="entry name" value="STEROID 5-ALPHA REDUCTASE C-TERMINAL DOMAIN-CONTAINING PROTEIN"/>
    <property type="match status" value="1"/>
</dbReference>
<dbReference type="Pfam" id="PF06966">
    <property type="entry name" value="DUF1295"/>
    <property type="match status" value="1"/>
</dbReference>
<sequence>MPLHSMLSFKNPALSTLVPAVLTIFGIQAAVAVPSILAQSEKYYDLSGSATFLAATGISLYMPWLRSLSYARVHSLPTPPVPGLADFGARKLILSGMVAIWAIRLGSFLFARIKKDGKDSRFDEIKPNPAKFFGAFMAQAVWVTLVSAPVLLANAVPKRAMPALGLLDYVGMAVWVAGMGFEVTADRQKSDWRQRKEEKKHSEEFINEGLWSLSRHPNYFGESSLWTGTSILALSALASTTVYPSYVGALGFVSPLFVTFLTRYVSGVPMLEDKADKKYGPAWQKYKKEVPVFIPKLG</sequence>
<evidence type="ECO:0000313" key="3">
    <source>
        <dbReference type="Proteomes" id="UP000193685"/>
    </source>
</evidence>
<keyword evidence="1" id="KW-0472">Membrane</keyword>
<evidence type="ECO:0000313" key="2">
    <source>
        <dbReference type="EMBL" id="ORY83206.1"/>
    </source>
</evidence>
<accession>A0A1Y2FIX5</accession>
<gene>
    <name evidence="2" type="ORF">BCR37DRAFT_379204</name>
</gene>
<dbReference type="GO" id="GO:0016020">
    <property type="term" value="C:membrane"/>
    <property type="evidence" value="ECO:0007669"/>
    <property type="project" value="TreeGrafter"/>
</dbReference>
<dbReference type="RefSeq" id="XP_040725787.1">
    <property type="nucleotide sequence ID" value="XM_040869206.1"/>
</dbReference>
<dbReference type="Gene3D" id="1.20.120.1630">
    <property type="match status" value="1"/>
</dbReference>
<dbReference type="PROSITE" id="PS50244">
    <property type="entry name" value="S5A_REDUCTASE"/>
    <property type="match status" value="1"/>
</dbReference>
<dbReference type="PANTHER" id="PTHR32251">
    <property type="entry name" value="3-OXO-5-ALPHA-STEROID 4-DEHYDROGENASE"/>
    <property type="match status" value="1"/>
</dbReference>
<dbReference type="STRING" id="56484.A0A1Y2FIX5"/>
<dbReference type="Proteomes" id="UP000193685">
    <property type="component" value="Unassembled WGS sequence"/>
</dbReference>
<feature type="transmembrane region" description="Helical" evidence="1">
    <location>
        <begin position="245"/>
        <end position="265"/>
    </location>
</feature>
<feature type="transmembrane region" description="Helical" evidence="1">
    <location>
        <begin position="164"/>
        <end position="185"/>
    </location>
</feature>
<dbReference type="InterPro" id="IPR010721">
    <property type="entry name" value="UstE-like"/>
</dbReference>
<comment type="caution">
    <text evidence="2">The sequence shown here is derived from an EMBL/GenBank/DDBJ whole genome shotgun (WGS) entry which is preliminary data.</text>
</comment>
<dbReference type="EMBL" id="MCFI01000008">
    <property type="protein sequence ID" value="ORY83206.1"/>
    <property type="molecule type" value="Genomic_DNA"/>
</dbReference>
<dbReference type="OMA" id="QANEKFY"/>
<organism evidence="2 3">
    <name type="scientific">Protomyces lactucae-debilis</name>
    <dbReference type="NCBI Taxonomy" id="2754530"/>
    <lineage>
        <taxon>Eukaryota</taxon>
        <taxon>Fungi</taxon>
        <taxon>Dikarya</taxon>
        <taxon>Ascomycota</taxon>
        <taxon>Taphrinomycotina</taxon>
        <taxon>Taphrinomycetes</taxon>
        <taxon>Taphrinales</taxon>
        <taxon>Protomycetaceae</taxon>
        <taxon>Protomyces</taxon>
    </lineage>
</organism>
<dbReference type="OrthoDB" id="201504at2759"/>
<feature type="transmembrane region" description="Helical" evidence="1">
    <location>
        <begin position="92"/>
        <end position="111"/>
    </location>
</feature>
<dbReference type="AlphaFoldDB" id="A0A1Y2FIX5"/>
<reference evidence="2 3" key="1">
    <citation type="submission" date="2016-07" db="EMBL/GenBank/DDBJ databases">
        <title>Pervasive Adenine N6-methylation of Active Genes in Fungi.</title>
        <authorList>
            <consortium name="DOE Joint Genome Institute"/>
            <person name="Mondo S.J."/>
            <person name="Dannebaum R.O."/>
            <person name="Kuo R.C."/>
            <person name="Labutti K."/>
            <person name="Haridas S."/>
            <person name="Kuo A."/>
            <person name="Salamov A."/>
            <person name="Ahrendt S.R."/>
            <person name="Lipzen A."/>
            <person name="Sullivan W."/>
            <person name="Andreopoulos W.B."/>
            <person name="Clum A."/>
            <person name="Lindquist E."/>
            <person name="Daum C."/>
            <person name="Ramamoorthy G.K."/>
            <person name="Gryganskyi A."/>
            <person name="Culley D."/>
            <person name="Magnuson J.K."/>
            <person name="James T.Y."/>
            <person name="O'Malley M.A."/>
            <person name="Stajich J.E."/>
            <person name="Spatafora J.W."/>
            <person name="Visel A."/>
            <person name="Grigoriev I.V."/>
        </authorList>
    </citation>
    <scope>NUCLEOTIDE SEQUENCE [LARGE SCALE GENOMIC DNA]</scope>
    <source>
        <strain evidence="2 3">12-1054</strain>
    </source>
</reference>
<keyword evidence="1" id="KW-1133">Transmembrane helix</keyword>
<proteinExistence type="predicted"/>
<dbReference type="GeneID" id="63785805"/>
<feature type="transmembrane region" description="Helical" evidence="1">
    <location>
        <begin position="132"/>
        <end position="152"/>
    </location>
</feature>
<name>A0A1Y2FIX5_PROLT</name>
<keyword evidence="3" id="KW-1185">Reference proteome</keyword>
<keyword evidence="1" id="KW-0812">Transmembrane</keyword>
<protein>
    <submittedName>
        <fullName evidence="2">Uncharacterized protein</fullName>
    </submittedName>
</protein>
<evidence type="ECO:0000256" key="1">
    <source>
        <dbReference type="SAM" id="Phobius"/>
    </source>
</evidence>